<evidence type="ECO:0000313" key="3">
    <source>
        <dbReference type="EMBL" id="SAL52726.1"/>
    </source>
</evidence>
<evidence type="ECO:0000259" key="2">
    <source>
        <dbReference type="Pfam" id="PF18186"/>
    </source>
</evidence>
<feature type="transmembrane region" description="Helical" evidence="1">
    <location>
        <begin position="72"/>
        <end position="94"/>
    </location>
</feature>
<keyword evidence="1" id="KW-0472">Membrane</keyword>
<dbReference type="EMBL" id="FCOC02000028">
    <property type="protein sequence ID" value="SAL52726.1"/>
    <property type="molecule type" value="Genomic_DNA"/>
</dbReference>
<feature type="transmembrane region" description="Helical" evidence="1">
    <location>
        <begin position="44"/>
        <end position="66"/>
    </location>
</feature>
<dbReference type="Proteomes" id="UP000054893">
    <property type="component" value="Unassembled WGS sequence"/>
</dbReference>
<accession>A0A158I820</accession>
<name>A0A158I820_CABSO</name>
<proteinExistence type="predicted"/>
<dbReference type="InterPro" id="IPR040811">
    <property type="entry name" value="SLATT_4"/>
</dbReference>
<organism evidence="3 4">
    <name type="scientific">Caballeronia sordidicola</name>
    <name type="common">Burkholderia sordidicola</name>
    <dbReference type="NCBI Taxonomy" id="196367"/>
    <lineage>
        <taxon>Bacteria</taxon>
        <taxon>Pseudomonadati</taxon>
        <taxon>Pseudomonadota</taxon>
        <taxon>Betaproteobacteria</taxon>
        <taxon>Burkholderiales</taxon>
        <taxon>Burkholderiaceae</taxon>
        <taxon>Caballeronia</taxon>
    </lineage>
</organism>
<dbReference type="Pfam" id="PF18186">
    <property type="entry name" value="SLATT_4"/>
    <property type="match status" value="1"/>
</dbReference>
<dbReference type="AlphaFoldDB" id="A0A158I820"/>
<keyword evidence="1" id="KW-1133">Transmembrane helix</keyword>
<feature type="domain" description="SMODS and SLOG-associating 2TM effector" evidence="2">
    <location>
        <begin position="28"/>
        <end position="147"/>
    </location>
</feature>
<evidence type="ECO:0000256" key="1">
    <source>
        <dbReference type="SAM" id="Phobius"/>
    </source>
</evidence>
<gene>
    <name evidence="3" type="ORF">AWB64_05707</name>
</gene>
<dbReference type="RefSeq" id="WP_060858677.1">
    <property type="nucleotide sequence ID" value="NZ_FCOC02000028.1"/>
</dbReference>
<reference evidence="3 4" key="1">
    <citation type="submission" date="2016-01" db="EMBL/GenBank/DDBJ databases">
        <authorList>
            <person name="Oliw E.H."/>
        </authorList>
    </citation>
    <scope>NUCLEOTIDE SEQUENCE [LARGE SCALE GENOMIC DNA]</scope>
    <source>
        <strain evidence="3">LMG 22029</strain>
    </source>
</reference>
<sequence length="171" mass="19092">MTTLGDYEPAIDTDSLLLKWIRRARESQMSHYDMANLLGKRSRGLGVSVIAITSLIGTTAFLSMIATGVSPWVRIVIGLVSVLASVMASLQTFLRYAERAEQHRAAGARYGAIRRRLEAIYARAPDTRVAHDFIEIREELDRLAQEVPNVPTAVFMKTQRDLSEDNRGSSR</sequence>
<keyword evidence="1" id="KW-0812">Transmembrane</keyword>
<dbReference type="OrthoDB" id="5897352at2"/>
<dbReference type="NCBIfam" id="NF033632">
    <property type="entry name" value="SLATT_4"/>
    <property type="match status" value="1"/>
</dbReference>
<protein>
    <recommendedName>
        <fullName evidence="2">SMODS and SLOG-associating 2TM effector domain-containing protein</fullName>
    </recommendedName>
</protein>
<evidence type="ECO:0000313" key="4">
    <source>
        <dbReference type="Proteomes" id="UP000054893"/>
    </source>
</evidence>